<evidence type="ECO:0000256" key="9">
    <source>
        <dbReference type="ARBA" id="ARBA00023136"/>
    </source>
</evidence>
<accession>A0AAW5R459</accession>
<dbReference type="Gene3D" id="3.30.700.10">
    <property type="entry name" value="Glycoprotein, Type 4 Pilin"/>
    <property type="match status" value="1"/>
</dbReference>
<dbReference type="PANTHER" id="PTHR30093">
    <property type="entry name" value="GENERAL SECRETION PATHWAY PROTEIN G"/>
    <property type="match status" value="1"/>
</dbReference>
<feature type="transmembrane region" description="Helical" evidence="11">
    <location>
        <begin position="20"/>
        <end position="42"/>
    </location>
</feature>
<feature type="region of interest" description="Disordered" evidence="10">
    <location>
        <begin position="126"/>
        <end position="147"/>
    </location>
</feature>
<dbReference type="PROSITE" id="PS00409">
    <property type="entry name" value="PROKAR_NTER_METHYL"/>
    <property type="match status" value="1"/>
</dbReference>
<evidence type="ECO:0000313" key="13">
    <source>
        <dbReference type="EMBL" id="MCT8974718.1"/>
    </source>
</evidence>
<evidence type="ECO:0000313" key="14">
    <source>
        <dbReference type="Proteomes" id="UP001320898"/>
    </source>
</evidence>
<evidence type="ECO:0000256" key="10">
    <source>
        <dbReference type="SAM" id="MobiDB-lite"/>
    </source>
</evidence>
<dbReference type="GO" id="GO:0005886">
    <property type="term" value="C:plasma membrane"/>
    <property type="evidence" value="ECO:0007669"/>
    <property type="project" value="UniProtKB-SubCell"/>
</dbReference>
<evidence type="ECO:0000256" key="8">
    <source>
        <dbReference type="ARBA" id="ARBA00022989"/>
    </source>
</evidence>
<keyword evidence="8 11" id="KW-1133">Transmembrane helix</keyword>
<evidence type="ECO:0000256" key="7">
    <source>
        <dbReference type="ARBA" id="ARBA00022692"/>
    </source>
</evidence>
<comment type="subcellular location">
    <subcellularLocation>
        <location evidence="1">Cell inner membrane</location>
        <topology evidence="1">Single-pass membrane protein</topology>
    </subcellularLocation>
</comment>
<evidence type="ECO:0000256" key="2">
    <source>
        <dbReference type="ARBA" id="ARBA00009984"/>
    </source>
</evidence>
<evidence type="ECO:0000256" key="3">
    <source>
        <dbReference type="ARBA" id="ARBA00020042"/>
    </source>
</evidence>
<comment type="similarity">
    <text evidence="2">Belongs to the GSP G family.</text>
</comment>
<dbReference type="Pfam" id="PF07963">
    <property type="entry name" value="N_methyl"/>
    <property type="match status" value="1"/>
</dbReference>
<evidence type="ECO:0000259" key="12">
    <source>
        <dbReference type="Pfam" id="PF08334"/>
    </source>
</evidence>
<dbReference type="InterPro" id="IPR045584">
    <property type="entry name" value="Pilin-like"/>
</dbReference>
<dbReference type="SUPFAM" id="SSF54523">
    <property type="entry name" value="Pili subunits"/>
    <property type="match status" value="1"/>
</dbReference>
<dbReference type="InterPro" id="IPR010054">
    <property type="entry name" value="Type2_sec_GspG"/>
</dbReference>
<dbReference type="PANTHER" id="PTHR30093:SF45">
    <property type="entry name" value="TYPE II SECRETION SYSTEM CORE PROTEIN G"/>
    <property type="match status" value="1"/>
</dbReference>
<evidence type="ECO:0000256" key="4">
    <source>
        <dbReference type="ARBA" id="ARBA00022475"/>
    </source>
</evidence>
<organism evidence="13 14">
    <name type="scientific">Microbaculum marinisediminis</name>
    <dbReference type="NCBI Taxonomy" id="2931392"/>
    <lineage>
        <taxon>Bacteria</taxon>
        <taxon>Pseudomonadati</taxon>
        <taxon>Pseudomonadota</taxon>
        <taxon>Alphaproteobacteria</taxon>
        <taxon>Hyphomicrobiales</taxon>
        <taxon>Tepidamorphaceae</taxon>
        <taxon>Microbaculum</taxon>
    </lineage>
</organism>
<dbReference type="Proteomes" id="UP001320898">
    <property type="component" value="Unassembled WGS sequence"/>
</dbReference>
<evidence type="ECO:0000256" key="11">
    <source>
        <dbReference type="SAM" id="Phobius"/>
    </source>
</evidence>
<comment type="caution">
    <text evidence="13">The sequence shown here is derived from an EMBL/GenBank/DDBJ whole genome shotgun (WGS) entry which is preliminary data.</text>
</comment>
<dbReference type="NCBIfam" id="TIGR02532">
    <property type="entry name" value="IV_pilin_GFxxxE"/>
    <property type="match status" value="1"/>
</dbReference>
<dbReference type="EMBL" id="JALIDZ010000014">
    <property type="protein sequence ID" value="MCT8974718.1"/>
    <property type="molecule type" value="Genomic_DNA"/>
</dbReference>
<evidence type="ECO:0000256" key="1">
    <source>
        <dbReference type="ARBA" id="ARBA00004377"/>
    </source>
</evidence>
<keyword evidence="5" id="KW-0488">Methylation</keyword>
<dbReference type="InterPro" id="IPR000983">
    <property type="entry name" value="Bac_GSPG_pilin"/>
</dbReference>
<sequence>MERRKTGARNKRDKRGGFTLVELLVVLVILSLIMGLVGPRVLSYLSDARSKSAKLQIESLSSALDLFYLDTGRYPTTSEGLDALVKRVPNVERWNGPYLSQNAVPADPWGNSYEYRSPGDTGPYEIISLGADGRKGGSGDDQDIKSK</sequence>
<keyword evidence="7 11" id="KW-0812">Transmembrane</keyword>
<protein>
    <recommendedName>
        <fullName evidence="3">Type II secretion system core protein G</fullName>
    </recommendedName>
</protein>
<keyword evidence="4" id="KW-1003">Cell membrane</keyword>
<keyword evidence="9 11" id="KW-0472">Membrane</keyword>
<feature type="compositionally biased region" description="Basic and acidic residues" evidence="10">
    <location>
        <begin position="132"/>
        <end position="147"/>
    </location>
</feature>
<gene>
    <name evidence="13" type="primary">gspG</name>
    <name evidence="13" type="ORF">MUB46_22915</name>
</gene>
<dbReference type="PRINTS" id="PR00813">
    <property type="entry name" value="BCTERIALGSPG"/>
</dbReference>
<dbReference type="Pfam" id="PF08334">
    <property type="entry name" value="T2SSG"/>
    <property type="match status" value="1"/>
</dbReference>
<keyword evidence="14" id="KW-1185">Reference proteome</keyword>
<dbReference type="GO" id="GO:0015627">
    <property type="term" value="C:type II protein secretion system complex"/>
    <property type="evidence" value="ECO:0007669"/>
    <property type="project" value="InterPro"/>
</dbReference>
<feature type="domain" description="Type II secretion system protein GspG C-terminal" evidence="12">
    <location>
        <begin position="40"/>
        <end position="146"/>
    </location>
</feature>
<dbReference type="InterPro" id="IPR013545">
    <property type="entry name" value="T2SS_protein-GspG_C"/>
</dbReference>
<evidence type="ECO:0000256" key="6">
    <source>
        <dbReference type="ARBA" id="ARBA00022519"/>
    </source>
</evidence>
<name>A0AAW5R459_9HYPH</name>
<proteinExistence type="inferred from homology"/>
<dbReference type="RefSeq" id="WP_261618350.1">
    <property type="nucleotide sequence ID" value="NZ_JALIDZ010000014.1"/>
</dbReference>
<dbReference type="AlphaFoldDB" id="A0AAW5R459"/>
<dbReference type="NCBIfam" id="TIGR01710">
    <property type="entry name" value="typeII_sec_gspG"/>
    <property type="match status" value="1"/>
</dbReference>
<evidence type="ECO:0000256" key="5">
    <source>
        <dbReference type="ARBA" id="ARBA00022481"/>
    </source>
</evidence>
<dbReference type="GO" id="GO:0015628">
    <property type="term" value="P:protein secretion by the type II secretion system"/>
    <property type="evidence" value="ECO:0007669"/>
    <property type="project" value="InterPro"/>
</dbReference>
<reference evidence="13 14" key="1">
    <citation type="submission" date="2022-04" db="EMBL/GenBank/DDBJ databases">
        <authorList>
            <person name="Ye Y.-Q."/>
            <person name="Du Z.-J."/>
        </authorList>
    </citation>
    <scope>NUCLEOTIDE SEQUENCE [LARGE SCALE GENOMIC DNA]</scope>
    <source>
        <strain evidence="13 14">A6E488</strain>
    </source>
</reference>
<keyword evidence="6" id="KW-0997">Cell inner membrane</keyword>
<dbReference type="InterPro" id="IPR012902">
    <property type="entry name" value="N_methyl_site"/>
</dbReference>